<keyword evidence="1" id="KW-0472">Membrane</keyword>
<name>A0AAJ1R510_9FLAO</name>
<dbReference type="AlphaFoldDB" id="A0AAJ1R510"/>
<dbReference type="EMBL" id="JAUHGV010000020">
    <property type="protein sequence ID" value="MDN4013798.1"/>
    <property type="molecule type" value="Genomic_DNA"/>
</dbReference>
<evidence type="ECO:0000256" key="1">
    <source>
        <dbReference type="SAM" id="Phobius"/>
    </source>
</evidence>
<gene>
    <name evidence="2" type="ORF">QX233_15090</name>
</gene>
<feature type="transmembrane region" description="Helical" evidence="1">
    <location>
        <begin position="91"/>
        <end position="109"/>
    </location>
</feature>
<sequence>MKFFPEKSEELKSSKIIEEVLLNIKNNTEISSLTMRRSDKYFKGNIDKNYFKIISSEKPLGIFCVYEGRFVRKESETIIRLDTKFHNTFKILIYIWSLLPFFLIIINFLELGVKAFSLFIPLLMIFGFLYFIINFLFKKSYENGIKDLKRIINQ</sequence>
<keyword evidence="1" id="KW-1133">Transmembrane helix</keyword>
<dbReference type="Proteomes" id="UP001225933">
    <property type="component" value="Unassembled WGS sequence"/>
</dbReference>
<proteinExistence type="predicted"/>
<protein>
    <submittedName>
        <fullName evidence="2">Uncharacterized protein</fullName>
    </submittedName>
</protein>
<organism evidence="2 3">
    <name type="scientific">Chryseobacterium gambrini</name>
    <dbReference type="NCBI Taxonomy" id="373672"/>
    <lineage>
        <taxon>Bacteria</taxon>
        <taxon>Pseudomonadati</taxon>
        <taxon>Bacteroidota</taxon>
        <taxon>Flavobacteriia</taxon>
        <taxon>Flavobacteriales</taxon>
        <taxon>Weeksellaceae</taxon>
        <taxon>Chryseobacterium group</taxon>
        <taxon>Chryseobacterium</taxon>
    </lineage>
</organism>
<dbReference type="RefSeq" id="WP_214588446.1">
    <property type="nucleotide sequence ID" value="NZ_JAUHGV010000020.1"/>
</dbReference>
<reference evidence="2" key="1">
    <citation type="submission" date="2023-06" db="EMBL/GenBank/DDBJ databases">
        <title>Two Chryseobacterium gambrini strains from China.</title>
        <authorList>
            <person name="Zeng J."/>
            <person name="Wu Y."/>
        </authorList>
    </citation>
    <scope>NUCLEOTIDE SEQUENCE</scope>
    <source>
        <strain evidence="2">SQ219</strain>
    </source>
</reference>
<evidence type="ECO:0000313" key="2">
    <source>
        <dbReference type="EMBL" id="MDN4013798.1"/>
    </source>
</evidence>
<comment type="caution">
    <text evidence="2">The sequence shown here is derived from an EMBL/GenBank/DDBJ whole genome shotgun (WGS) entry which is preliminary data.</text>
</comment>
<accession>A0AAJ1R510</accession>
<evidence type="ECO:0000313" key="3">
    <source>
        <dbReference type="Proteomes" id="UP001225933"/>
    </source>
</evidence>
<feature type="transmembrane region" description="Helical" evidence="1">
    <location>
        <begin position="115"/>
        <end position="137"/>
    </location>
</feature>
<keyword evidence="1" id="KW-0812">Transmembrane</keyword>